<reference evidence="7 8" key="1">
    <citation type="journal article" date="2015" name="BMC Genomics">
        <title>Gene expression during zombie ant biting behavior reflects the complexity underlying fungal parasitic behavioral manipulation.</title>
        <authorList>
            <person name="de Bekker C."/>
            <person name="Ohm R.A."/>
            <person name="Loreto R.G."/>
            <person name="Sebastian A."/>
            <person name="Albert I."/>
            <person name="Merrow M."/>
            <person name="Brachmann A."/>
            <person name="Hughes D.P."/>
        </authorList>
    </citation>
    <scope>NUCLEOTIDE SEQUENCE [LARGE SCALE GENOMIC DNA]</scope>
    <source>
        <strain evidence="7 8">SC16a</strain>
    </source>
</reference>
<sequence length="391" mass="43090">MDRAQRRRGGRGAQRGPTASNRGGGKAAAAPQEEISAWDNAEAESRPPVEDPASWTGNDEGWSAWAHKNITPDEYKCGQCVGQGGSAIVYKLLRVADGDVFAGKVPRGAGSLDKEAKLLRSFNHGHILKLINWHEEKGDDDDESTRTTLLVTELCAYGTLQARIDTAWSGTTRLDITTAIRQICSAVAYLHSESLFHTDVKPRNVLLRSVKPLEVVLGDCGDALPIGQKGHVLRGTMHFHSPEMWRHRKHHGPSDDVWAMGLTLLAMLEQLPRLFAGEEGQEEKEEKGKEEDGYGMGKGQRRRIAKVQAEEVMKRFTERCSKHATDLKRLNPGDGLVLLSTHLLAWQWGDRVTAAEAELEAALLVADELLDDGLGGLKIKAPDDFRPVAFW</sequence>
<evidence type="ECO:0000313" key="7">
    <source>
        <dbReference type="EMBL" id="PFH60561.1"/>
    </source>
</evidence>
<reference evidence="7 8" key="2">
    <citation type="journal article" date="2017" name="Sci. Rep.">
        <title>Ant-infecting Ophiocordyceps genomes reveal a high diversity of potential behavioral manipulation genes and a possible major role for enterotoxins.</title>
        <authorList>
            <person name="de Bekker C."/>
            <person name="Ohm R.A."/>
            <person name="Evans H.C."/>
            <person name="Brachmann A."/>
            <person name="Hughes D.P."/>
        </authorList>
    </citation>
    <scope>NUCLEOTIDE SEQUENCE [LARGE SCALE GENOMIC DNA]</scope>
    <source>
        <strain evidence="7 8">SC16a</strain>
    </source>
</reference>
<dbReference type="Gene3D" id="1.10.510.10">
    <property type="entry name" value="Transferase(Phosphotransferase) domain 1"/>
    <property type="match status" value="1"/>
</dbReference>
<dbReference type="GO" id="GO:0004674">
    <property type="term" value="F:protein serine/threonine kinase activity"/>
    <property type="evidence" value="ECO:0007669"/>
    <property type="project" value="UniProtKB-KW"/>
</dbReference>
<feature type="domain" description="Protein kinase" evidence="6">
    <location>
        <begin position="75"/>
        <end position="364"/>
    </location>
</feature>
<dbReference type="InterPro" id="IPR000719">
    <property type="entry name" value="Prot_kinase_dom"/>
</dbReference>
<comment type="similarity">
    <text evidence="4">Belongs to the protein kinase superfamily.</text>
</comment>
<accession>A0A2A9PHR0</accession>
<feature type="compositionally biased region" description="Basic residues" evidence="5">
    <location>
        <begin position="1"/>
        <end position="10"/>
    </location>
</feature>
<evidence type="ECO:0000256" key="5">
    <source>
        <dbReference type="SAM" id="MobiDB-lite"/>
    </source>
</evidence>
<dbReference type="PROSITE" id="PS00108">
    <property type="entry name" value="PROTEIN_KINASE_ST"/>
    <property type="match status" value="1"/>
</dbReference>
<dbReference type="InterPro" id="IPR008271">
    <property type="entry name" value="Ser/Thr_kinase_AS"/>
</dbReference>
<dbReference type="InterPro" id="IPR017441">
    <property type="entry name" value="Protein_kinase_ATP_BS"/>
</dbReference>
<comment type="caution">
    <text evidence="7">The sequence shown here is derived from an EMBL/GenBank/DDBJ whole genome shotgun (WGS) entry which is preliminary data.</text>
</comment>
<keyword evidence="1 3" id="KW-0547">Nucleotide-binding</keyword>
<dbReference type="CDD" id="cd00180">
    <property type="entry name" value="PKc"/>
    <property type="match status" value="1"/>
</dbReference>
<keyword evidence="8" id="KW-1185">Reference proteome</keyword>
<dbReference type="PANTHER" id="PTHR24347">
    <property type="entry name" value="SERINE/THREONINE-PROTEIN KINASE"/>
    <property type="match status" value="1"/>
</dbReference>
<keyword evidence="4" id="KW-0418">Kinase</keyword>
<dbReference type="SUPFAM" id="SSF56112">
    <property type="entry name" value="Protein kinase-like (PK-like)"/>
    <property type="match status" value="1"/>
</dbReference>
<keyword evidence="4" id="KW-0723">Serine/threonine-protein kinase</keyword>
<dbReference type="Pfam" id="PF00069">
    <property type="entry name" value="Pkinase"/>
    <property type="match status" value="1"/>
</dbReference>
<dbReference type="PROSITE" id="PS00107">
    <property type="entry name" value="PROTEIN_KINASE_ATP"/>
    <property type="match status" value="1"/>
</dbReference>
<protein>
    <recommendedName>
        <fullName evidence="6">Protein kinase domain-containing protein</fullName>
    </recommendedName>
</protein>
<dbReference type="InterPro" id="IPR011009">
    <property type="entry name" value="Kinase-like_dom_sf"/>
</dbReference>
<feature type="region of interest" description="Disordered" evidence="5">
    <location>
        <begin position="277"/>
        <end position="300"/>
    </location>
</feature>
<feature type="binding site" evidence="3">
    <location>
        <position position="104"/>
    </location>
    <ligand>
        <name>ATP</name>
        <dbReference type="ChEBI" id="CHEBI:30616"/>
    </ligand>
</feature>
<evidence type="ECO:0000256" key="4">
    <source>
        <dbReference type="RuleBase" id="RU000304"/>
    </source>
</evidence>
<name>A0A2A9PHR0_OPHUN</name>
<keyword evidence="2 3" id="KW-0067">ATP-binding</keyword>
<evidence type="ECO:0000259" key="6">
    <source>
        <dbReference type="PROSITE" id="PS50011"/>
    </source>
</evidence>
<gene>
    <name evidence="7" type="ORF">XA68_10766</name>
</gene>
<evidence type="ECO:0000256" key="3">
    <source>
        <dbReference type="PROSITE-ProRule" id="PRU10141"/>
    </source>
</evidence>
<dbReference type="STRING" id="268505.A0A2A9PHR0"/>
<dbReference type="OrthoDB" id="10252171at2759"/>
<keyword evidence="4" id="KW-0808">Transferase</keyword>
<proteinExistence type="inferred from homology"/>
<dbReference type="PROSITE" id="PS50011">
    <property type="entry name" value="PROTEIN_KINASE_DOM"/>
    <property type="match status" value="1"/>
</dbReference>
<dbReference type="GO" id="GO:0005524">
    <property type="term" value="F:ATP binding"/>
    <property type="evidence" value="ECO:0007669"/>
    <property type="project" value="UniProtKB-UniRule"/>
</dbReference>
<dbReference type="AlphaFoldDB" id="A0A2A9PHR0"/>
<dbReference type="Proteomes" id="UP000037136">
    <property type="component" value="Unassembled WGS sequence"/>
</dbReference>
<dbReference type="SMART" id="SM00220">
    <property type="entry name" value="S_TKc"/>
    <property type="match status" value="1"/>
</dbReference>
<feature type="region of interest" description="Disordered" evidence="5">
    <location>
        <begin position="1"/>
        <end position="60"/>
    </location>
</feature>
<evidence type="ECO:0000313" key="8">
    <source>
        <dbReference type="Proteomes" id="UP000037136"/>
    </source>
</evidence>
<dbReference type="EMBL" id="LAZP02000121">
    <property type="protein sequence ID" value="PFH60561.1"/>
    <property type="molecule type" value="Genomic_DNA"/>
</dbReference>
<organism evidence="7 8">
    <name type="scientific">Ophiocordyceps unilateralis</name>
    <name type="common">Zombie-ant fungus</name>
    <name type="synonym">Torrubia unilateralis</name>
    <dbReference type="NCBI Taxonomy" id="268505"/>
    <lineage>
        <taxon>Eukaryota</taxon>
        <taxon>Fungi</taxon>
        <taxon>Dikarya</taxon>
        <taxon>Ascomycota</taxon>
        <taxon>Pezizomycotina</taxon>
        <taxon>Sordariomycetes</taxon>
        <taxon>Hypocreomycetidae</taxon>
        <taxon>Hypocreales</taxon>
        <taxon>Ophiocordycipitaceae</taxon>
        <taxon>Ophiocordyceps</taxon>
    </lineage>
</organism>
<evidence type="ECO:0000256" key="2">
    <source>
        <dbReference type="ARBA" id="ARBA00022840"/>
    </source>
</evidence>
<evidence type="ECO:0000256" key="1">
    <source>
        <dbReference type="ARBA" id="ARBA00022741"/>
    </source>
</evidence>